<sequence>MTTTVSASEVQRRFGRVHDAAMKEPVEIQNHGRTTAYLVSADTFREMWNCYRRSFLVGDLTDEDMRDIAAAKVPEDMDWEPDDSPRDDGSPTSSR</sequence>
<feature type="region of interest" description="Disordered" evidence="2">
    <location>
        <begin position="71"/>
        <end position="95"/>
    </location>
</feature>
<evidence type="ECO:0000313" key="3">
    <source>
        <dbReference type="EMBL" id="APH70866.1"/>
    </source>
</evidence>
<dbReference type="STRING" id="1670800.BSQ44_05335"/>
<dbReference type="OrthoDB" id="165038at2"/>
<dbReference type="EMBL" id="CP018171">
    <property type="protein sequence ID" value="APH70866.1"/>
    <property type="molecule type" value="Genomic_DNA"/>
</dbReference>
<name>A0A1L3SN82_9HYPH</name>
<accession>A0A1L3SN82</accession>
<dbReference type="InterPro" id="IPR036165">
    <property type="entry name" value="YefM-like_sf"/>
</dbReference>
<gene>
    <name evidence="3" type="ORF">BSQ44_05335</name>
</gene>
<comment type="similarity">
    <text evidence="1">Belongs to the phD/YefM antitoxin family.</text>
</comment>
<dbReference type="KEGG" id="meso:BSQ44_05335"/>
<dbReference type="NCBIfam" id="TIGR01552">
    <property type="entry name" value="phd_fam"/>
    <property type="match status" value="1"/>
</dbReference>
<proteinExistence type="inferred from homology"/>
<dbReference type="RefSeq" id="WP_072602275.1">
    <property type="nucleotide sequence ID" value="NZ_CP018171.1"/>
</dbReference>
<organism evidence="3 4">
    <name type="scientific">Aquibium oceanicum</name>
    <dbReference type="NCBI Taxonomy" id="1670800"/>
    <lineage>
        <taxon>Bacteria</taxon>
        <taxon>Pseudomonadati</taxon>
        <taxon>Pseudomonadota</taxon>
        <taxon>Alphaproteobacteria</taxon>
        <taxon>Hyphomicrobiales</taxon>
        <taxon>Phyllobacteriaceae</taxon>
        <taxon>Aquibium</taxon>
    </lineage>
</organism>
<evidence type="ECO:0000313" key="4">
    <source>
        <dbReference type="Proteomes" id="UP000182840"/>
    </source>
</evidence>
<protein>
    <submittedName>
        <fullName evidence="3">Uncharacterized protein</fullName>
    </submittedName>
</protein>
<keyword evidence="4" id="KW-1185">Reference proteome</keyword>
<reference evidence="4" key="1">
    <citation type="submission" date="2016-11" db="EMBL/GenBank/DDBJ databases">
        <title>Mesorhizobium oceanicum sp. nov., isolated from deep seawater in South China Sea.</title>
        <authorList>
            <person name="Fu G.-Y."/>
        </authorList>
    </citation>
    <scope>NUCLEOTIDE SEQUENCE [LARGE SCALE GENOMIC DNA]</scope>
    <source>
        <strain evidence="4">B7</strain>
    </source>
</reference>
<evidence type="ECO:0000256" key="2">
    <source>
        <dbReference type="SAM" id="MobiDB-lite"/>
    </source>
</evidence>
<dbReference type="Gene3D" id="3.40.1620.10">
    <property type="entry name" value="YefM-like domain"/>
    <property type="match status" value="1"/>
</dbReference>
<dbReference type="AlphaFoldDB" id="A0A1L3SN82"/>
<dbReference type="SUPFAM" id="SSF143120">
    <property type="entry name" value="YefM-like"/>
    <property type="match status" value="1"/>
</dbReference>
<evidence type="ECO:0000256" key="1">
    <source>
        <dbReference type="ARBA" id="ARBA00009981"/>
    </source>
</evidence>
<dbReference type="Proteomes" id="UP000182840">
    <property type="component" value="Chromosome"/>
</dbReference>